<evidence type="ECO:0000313" key="1">
    <source>
        <dbReference type="EMBL" id="CAB3804486.1"/>
    </source>
</evidence>
<organism evidence="1 2">
    <name type="scientific">Pararobbsia alpina</name>
    <dbReference type="NCBI Taxonomy" id="621374"/>
    <lineage>
        <taxon>Bacteria</taxon>
        <taxon>Pseudomonadati</taxon>
        <taxon>Pseudomonadota</taxon>
        <taxon>Betaproteobacteria</taxon>
        <taxon>Burkholderiales</taxon>
        <taxon>Burkholderiaceae</taxon>
        <taxon>Pararobbsia</taxon>
    </lineage>
</organism>
<dbReference type="Gene3D" id="2.130.10.10">
    <property type="entry name" value="YVTN repeat-like/Quinoprotein amine dehydrogenase"/>
    <property type="match status" value="1"/>
</dbReference>
<dbReference type="InterPro" id="IPR015943">
    <property type="entry name" value="WD40/YVTN_repeat-like_dom_sf"/>
</dbReference>
<sequence>MVNAVSGHAVADLPIGGHPDAAAFDPALKLAFSSNGANGTLTVVHEDDADHYSVVQNVQTQEGAKTMALDSQMHRAYLVSSKFGPAEAATAQNPHPRPTVVPGTFEVLVVQRK</sequence>
<gene>
    <name evidence="1" type="ORF">LMG28138_05525</name>
</gene>
<name>A0A6S7BLC5_9BURK</name>
<dbReference type="InterPro" id="IPR011048">
    <property type="entry name" value="Haem_d1_sf"/>
</dbReference>
<dbReference type="EMBL" id="CADIKM010000064">
    <property type="protein sequence ID" value="CAB3804486.1"/>
    <property type="molecule type" value="Genomic_DNA"/>
</dbReference>
<keyword evidence="2" id="KW-1185">Reference proteome</keyword>
<proteinExistence type="predicted"/>
<dbReference type="AlphaFoldDB" id="A0A6S7BLC5"/>
<dbReference type="SUPFAM" id="SSF51004">
    <property type="entry name" value="C-terminal (heme d1) domain of cytochrome cd1-nitrite reductase"/>
    <property type="match status" value="1"/>
</dbReference>
<reference evidence="1 2" key="1">
    <citation type="submission" date="2020-04" db="EMBL/GenBank/DDBJ databases">
        <authorList>
            <person name="De Canck E."/>
        </authorList>
    </citation>
    <scope>NUCLEOTIDE SEQUENCE [LARGE SCALE GENOMIC DNA]</scope>
    <source>
        <strain evidence="1 2">LMG 28138</strain>
    </source>
</reference>
<accession>A0A6S7BLC5</accession>
<dbReference type="Proteomes" id="UP000494115">
    <property type="component" value="Unassembled WGS sequence"/>
</dbReference>
<protein>
    <submittedName>
        <fullName evidence="1">Uncharacterized protein</fullName>
    </submittedName>
</protein>
<evidence type="ECO:0000313" key="2">
    <source>
        <dbReference type="Proteomes" id="UP000494115"/>
    </source>
</evidence>